<proteinExistence type="predicted"/>
<evidence type="ECO:0000313" key="3">
    <source>
        <dbReference type="Proteomes" id="UP000242188"/>
    </source>
</evidence>
<dbReference type="GO" id="GO:0048038">
    <property type="term" value="F:quinone binding"/>
    <property type="evidence" value="ECO:0007669"/>
    <property type="project" value="InterPro"/>
</dbReference>
<keyword evidence="3" id="KW-1185">Reference proteome</keyword>
<dbReference type="GO" id="GO:0005507">
    <property type="term" value="F:copper ion binding"/>
    <property type="evidence" value="ECO:0007669"/>
    <property type="project" value="InterPro"/>
</dbReference>
<evidence type="ECO:0000313" key="2">
    <source>
        <dbReference type="EMBL" id="OWF45964.1"/>
    </source>
</evidence>
<gene>
    <name evidence="2" type="ORF">KP79_PYT15403</name>
</gene>
<dbReference type="SUPFAM" id="SSF54416">
    <property type="entry name" value="Amine oxidase N-terminal region"/>
    <property type="match status" value="2"/>
</dbReference>
<dbReference type="InterPro" id="IPR015800">
    <property type="entry name" value="Cu_amine_oxidase_N2"/>
</dbReference>
<comment type="caution">
    <text evidence="2">The sequence shown here is derived from an EMBL/GenBank/DDBJ whole genome shotgun (WGS) entry which is preliminary data.</text>
</comment>
<dbReference type="GO" id="GO:0008131">
    <property type="term" value="F:primary methylamine oxidase activity"/>
    <property type="evidence" value="ECO:0007669"/>
    <property type="project" value="InterPro"/>
</dbReference>
<dbReference type="Gene3D" id="3.10.450.40">
    <property type="match status" value="2"/>
</dbReference>
<dbReference type="Proteomes" id="UP000242188">
    <property type="component" value="Unassembled WGS sequence"/>
</dbReference>
<name>A0A210QB67_MIZYE</name>
<evidence type="ECO:0000259" key="1">
    <source>
        <dbReference type="Pfam" id="PF02727"/>
    </source>
</evidence>
<dbReference type="EMBL" id="NEDP02004357">
    <property type="protein sequence ID" value="OWF45964.1"/>
    <property type="molecule type" value="Genomic_DNA"/>
</dbReference>
<dbReference type="GO" id="GO:0009308">
    <property type="term" value="P:amine metabolic process"/>
    <property type="evidence" value="ECO:0007669"/>
    <property type="project" value="InterPro"/>
</dbReference>
<dbReference type="AlphaFoldDB" id="A0A210QB67"/>
<organism evidence="2 3">
    <name type="scientific">Mizuhopecten yessoensis</name>
    <name type="common">Japanese scallop</name>
    <name type="synonym">Patinopecten yessoensis</name>
    <dbReference type="NCBI Taxonomy" id="6573"/>
    <lineage>
        <taxon>Eukaryota</taxon>
        <taxon>Metazoa</taxon>
        <taxon>Spiralia</taxon>
        <taxon>Lophotrochozoa</taxon>
        <taxon>Mollusca</taxon>
        <taxon>Bivalvia</taxon>
        <taxon>Autobranchia</taxon>
        <taxon>Pteriomorphia</taxon>
        <taxon>Pectinida</taxon>
        <taxon>Pectinoidea</taxon>
        <taxon>Pectinidae</taxon>
        <taxon>Mizuhopecten</taxon>
    </lineage>
</organism>
<sequence>MFRLKVFLNQYFLKYLHSQKSLNLVQPAEKRTNNSYLYLAEIYVPAKVKVLDYLDNNGVKPEREAIVTIFRGDKRPPVVEEYLVGPLPNPNKLKEVPFRRQKIPLNLQPFTSPELDSEIFLLGEAIHSTLHDLVLESFGGKLRDCGDKCLTMQALSQISPAVSGVPHGRKFWYTMLRVVEFYTLHPLDFAVLIDFNYETQNIAIDAVWYNGQSFSSPEELATGYSDGSVRKMKVPYSTKNGNTFSKMTRRGQAFQNEFKRDPIEVEPDG</sequence>
<dbReference type="Pfam" id="PF02727">
    <property type="entry name" value="Cu_amine_oxidN2"/>
    <property type="match status" value="1"/>
</dbReference>
<reference evidence="2 3" key="1">
    <citation type="journal article" date="2017" name="Nat. Ecol. Evol.">
        <title>Scallop genome provides insights into evolution of bilaterian karyotype and development.</title>
        <authorList>
            <person name="Wang S."/>
            <person name="Zhang J."/>
            <person name="Jiao W."/>
            <person name="Li J."/>
            <person name="Xun X."/>
            <person name="Sun Y."/>
            <person name="Guo X."/>
            <person name="Huan P."/>
            <person name="Dong B."/>
            <person name="Zhang L."/>
            <person name="Hu X."/>
            <person name="Sun X."/>
            <person name="Wang J."/>
            <person name="Zhao C."/>
            <person name="Wang Y."/>
            <person name="Wang D."/>
            <person name="Huang X."/>
            <person name="Wang R."/>
            <person name="Lv J."/>
            <person name="Li Y."/>
            <person name="Zhang Z."/>
            <person name="Liu B."/>
            <person name="Lu W."/>
            <person name="Hui Y."/>
            <person name="Liang J."/>
            <person name="Zhou Z."/>
            <person name="Hou R."/>
            <person name="Li X."/>
            <person name="Liu Y."/>
            <person name="Li H."/>
            <person name="Ning X."/>
            <person name="Lin Y."/>
            <person name="Zhao L."/>
            <person name="Xing Q."/>
            <person name="Dou J."/>
            <person name="Li Y."/>
            <person name="Mao J."/>
            <person name="Guo H."/>
            <person name="Dou H."/>
            <person name="Li T."/>
            <person name="Mu C."/>
            <person name="Jiang W."/>
            <person name="Fu Q."/>
            <person name="Fu X."/>
            <person name="Miao Y."/>
            <person name="Liu J."/>
            <person name="Yu Q."/>
            <person name="Li R."/>
            <person name="Liao H."/>
            <person name="Li X."/>
            <person name="Kong Y."/>
            <person name="Jiang Z."/>
            <person name="Chourrout D."/>
            <person name="Li R."/>
            <person name="Bao Z."/>
        </authorList>
    </citation>
    <scope>NUCLEOTIDE SEQUENCE [LARGE SCALE GENOMIC DNA]</scope>
    <source>
        <strain evidence="2 3">PY_sf001</strain>
    </source>
</reference>
<protein>
    <submittedName>
        <fullName evidence="2">Amine oxidase [copper-containing]</fullName>
    </submittedName>
</protein>
<dbReference type="OrthoDB" id="5379943at2759"/>
<accession>A0A210QB67</accession>
<feature type="domain" description="Copper amine oxidase N2-terminal" evidence="1">
    <location>
        <begin position="18"/>
        <end position="91"/>
    </location>
</feature>
<dbReference type="InterPro" id="IPR016182">
    <property type="entry name" value="Cu_amine_oxidase_N-reg"/>
</dbReference>